<dbReference type="Pfam" id="PF20375">
    <property type="entry name" value="DUF6670"/>
    <property type="match status" value="1"/>
</dbReference>
<dbReference type="Proteomes" id="UP000192801">
    <property type="component" value="Unassembled WGS sequence"/>
</dbReference>
<sequence length="343" mass="38257">MRARIPDPIIGLVNRTGKLNSRRYDPRVPEHLPRGGWKIAHYGLMIPGLAEPFGFFDIIAVLGTAANVPIFAAPSLVRTTPQDSAWLLIGSGVSRDNFRPYSIADECEFVAETGTDAPQVDLSFGNALRMQRTRDRVQVSAVTDGLRAEIAARPTDVISHFVHMRGVYDHWSLLCEYDARFTSTATGEVLESSGLCTYEYARGRTDIPLPMYFFTYQILNIDATTQVLMVEVLGPLGLPVQQSVYVRRADSGTRVYTRGFTHVVTDELRAAQTPDGAWMTLPGQFHWRVLDDDGRELIDIDGTSNDDFAYGMAAGFAGSYEYTGRFEGRPISGRGYIEWIDRR</sequence>
<keyword evidence="2" id="KW-1185">Reference proteome</keyword>
<dbReference type="AlphaFoldDB" id="A0A1X0CTZ2"/>
<organism evidence="1 2">
    <name type="scientific">Mycolicibacterium insubricum</name>
    <dbReference type="NCBI Taxonomy" id="444597"/>
    <lineage>
        <taxon>Bacteria</taxon>
        <taxon>Bacillati</taxon>
        <taxon>Actinomycetota</taxon>
        <taxon>Actinomycetes</taxon>
        <taxon>Mycobacteriales</taxon>
        <taxon>Mycobacteriaceae</taxon>
        <taxon>Mycolicibacterium</taxon>
    </lineage>
</organism>
<name>A0A1X0CTZ2_9MYCO</name>
<evidence type="ECO:0000313" key="1">
    <source>
        <dbReference type="EMBL" id="ORA63666.1"/>
    </source>
</evidence>
<reference evidence="1 2" key="1">
    <citation type="submission" date="2016-12" db="EMBL/GenBank/DDBJ databases">
        <title>The new phylogeny of genus Mycobacterium.</title>
        <authorList>
            <person name="Tortoli E."/>
            <person name="Trovato A."/>
            <person name="Cirillo D.M."/>
        </authorList>
    </citation>
    <scope>NUCLEOTIDE SEQUENCE [LARGE SCALE GENOMIC DNA]</scope>
    <source>
        <strain evidence="1 2">DSM 45130</strain>
    </source>
</reference>
<accession>A0A1X0CTZ2</accession>
<dbReference type="InterPro" id="IPR046611">
    <property type="entry name" value="DUF6670"/>
</dbReference>
<comment type="caution">
    <text evidence="1">The sequence shown here is derived from an EMBL/GenBank/DDBJ whole genome shotgun (WGS) entry which is preliminary data.</text>
</comment>
<evidence type="ECO:0000313" key="2">
    <source>
        <dbReference type="Proteomes" id="UP000192801"/>
    </source>
</evidence>
<dbReference type="EMBL" id="MVHS01000081">
    <property type="protein sequence ID" value="ORA63666.1"/>
    <property type="molecule type" value="Genomic_DNA"/>
</dbReference>
<gene>
    <name evidence="1" type="ORF">BST26_20260</name>
</gene>
<proteinExistence type="predicted"/>
<protein>
    <submittedName>
        <fullName evidence="1">Uncharacterized protein</fullName>
    </submittedName>
</protein>